<evidence type="ECO:0000256" key="1">
    <source>
        <dbReference type="SAM" id="Phobius"/>
    </source>
</evidence>
<dbReference type="InterPro" id="IPR056768">
    <property type="entry name" value="THU_Piezo"/>
</dbReference>
<evidence type="ECO:0000259" key="2">
    <source>
        <dbReference type="Pfam" id="PF23188"/>
    </source>
</evidence>
<name>A0A3P6NLD3_ANISI</name>
<dbReference type="Pfam" id="PF23188">
    <property type="entry name" value="THU_Piezo1"/>
    <property type="match status" value="1"/>
</dbReference>
<dbReference type="AlphaFoldDB" id="A0A3P6NLD3"/>
<keyword evidence="4" id="KW-1185">Reference proteome</keyword>
<evidence type="ECO:0000313" key="3">
    <source>
        <dbReference type="EMBL" id="VDK27276.1"/>
    </source>
</evidence>
<dbReference type="EMBL" id="UYRR01014419">
    <property type="protein sequence ID" value="VDK27276.1"/>
    <property type="molecule type" value="Genomic_DNA"/>
</dbReference>
<keyword evidence="1" id="KW-0812">Transmembrane</keyword>
<feature type="transmembrane region" description="Helical" evidence="1">
    <location>
        <begin position="30"/>
        <end position="47"/>
    </location>
</feature>
<sequence>MPWTCSRGMHCADWNMRRAGRFVGIADEPISVLLFCVVVFALFTHRYSMRRDGSWWRCYTRILQQPDDGMHHLANEFYSIDAKL</sequence>
<gene>
    <name evidence="3" type="ORF">ASIM_LOCUS6554</name>
</gene>
<dbReference type="Proteomes" id="UP000267096">
    <property type="component" value="Unassembled WGS sequence"/>
</dbReference>
<evidence type="ECO:0000313" key="4">
    <source>
        <dbReference type="Proteomes" id="UP000267096"/>
    </source>
</evidence>
<feature type="domain" description="Piezo transmembrane helical unit" evidence="2">
    <location>
        <begin position="2"/>
        <end position="55"/>
    </location>
</feature>
<accession>A0A3P6NLD3</accession>
<protein>
    <recommendedName>
        <fullName evidence="2">Piezo transmembrane helical unit domain-containing protein</fullName>
    </recommendedName>
</protein>
<proteinExistence type="predicted"/>
<keyword evidence="1" id="KW-1133">Transmembrane helix</keyword>
<dbReference type="OrthoDB" id="5862934at2759"/>
<keyword evidence="1" id="KW-0472">Membrane</keyword>
<organism evidence="3 4">
    <name type="scientific">Anisakis simplex</name>
    <name type="common">Herring worm</name>
    <dbReference type="NCBI Taxonomy" id="6269"/>
    <lineage>
        <taxon>Eukaryota</taxon>
        <taxon>Metazoa</taxon>
        <taxon>Ecdysozoa</taxon>
        <taxon>Nematoda</taxon>
        <taxon>Chromadorea</taxon>
        <taxon>Rhabditida</taxon>
        <taxon>Spirurina</taxon>
        <taxon>Ascaridomorpha</taxon>
        <taxon>Ascaridoidea</taxon>
        <taxon>Anisakidae</taxon>
        <taxon>Anisakis</taxon>
        <taxon>Anisakis simplex complex</taxon>
    </lineage>
</organism>
<reference evidence="3 4" key="1">
    <citation type="submission" date="2018-11" db="EMBL/GenBank/DDBJ databases">
        <authorList>
            <consortium name="Pathogen Informatics"/>
        </authorList>
    </citation>
    <scope>NUCLEOTIDE SEQUENCE [LARGE SCALE GENOMIC DNA]</scope>
</reference>